<evidence type="ECO:0000259" key="6">
    <source>
        <dbReference type="Pfam" id="PF08526"/>
    </source>
</evidence>
<comment type="subcellular location">
    <subcellularLocation>
        <location evidence="1 4">Cytoplasm</location>
    </subcellularLocation>
</comment>
<dbReference type="InterPro" id="IPR013530">
    <property type="entry name" value="PAD_C"/>
</dbReference>
<dbReference type="PANTHER" id="PTHR10837">
    <property type="entry name" value="PEPTIDYLARGININE DEIMINASE"/>
    <property type="match status" value="1"/>
</dbReference>
<evidence type="ECO:0000256" key="4">
    <source>
        <dbReference type="PIRNR" id="PIRNR001247"/>
    </source>
</evidence>
<reference evidence="9 10" key="1">
    <citation type="submission" date="2025-05" db="UniProtKB">
        <authorList>
            <consortium name="RefSeq"/>
        </authorList>
    </citation>
    <scope>IDENTIFICATION</scope>
    <source>
        <tissue evidence="9 10">Blood</tissue>
    </source>
</reference>
<evidence type="ECO:0000259" key="7">
    <source>
        <dbReference type="Pfam" id="PF08527"/>
    </source>
</evidence>
<protein>
    <recommendedName>
        <fullName evidence="4">Protein-arginine deiminase</fullName>
        <ecNumber evidence="4">3.5.3.15</ecNumber>
    </recommendedName>
</protein>
<evidence type="ECO:0000256" key="1">
    <source>
        <dbReference type="ARBA" id="ARBA00004496"/>
    </source>
</evidence>
<dbReference type="InterPro" id="IPR013732">
    <property type="entry name" value="PAD_N"/>
</dbReference>
<comment type="catalytic activity">
    <reaction evidence="4">
        <text>L-arginyl-[protein] + H2O = L-citrullyl-[protein] + NH4(+)</text>
        <dbReference type="Rhea" id="RHEA:18089"/>
        <dbReference type="Rhea" id="RHEA-COMP:10532"/>
        <dbReference type="Rhea" id="RHEA-COMP:10588"/>
        <dbReference type="ChEBI" id="CHEBI:15377"/>
        <dbReference type="ChEBI" id="CHEBI:28938"/>
        <dbReference type="ChEBI" id="CHEBI:29965"/>
        <dbReference type="ChEBI" id="CHEBI:83397"/>
        <dbReference type="EC" id="3.5.3.15"/>
    </reaction>
</comment>
<keyword evidence="4" id="KW-0106">Calcium</keyword>
<accession>A0ABM3ZD06</accession>
<keyword evidence="3 4" id="KW-0963">Cytoplasm</keyword>
<evidence type="ECO:0000259" key="5">
    <source>
        <dbReference type="Pfam" id="PF03068"/>
    </source>
</evidence>
<dbReference type="SUPFAM" id="SSF55909">
    <property type="entry name" value="Pentein"/>
    <property type="match status" value="1"/>
</dbReference>
<dbReference type="InterPro" id="IPR004303">
    <property type="entry name" value="PAD"/>
</dbReference>
<dbReference type="PIRSF" id="PIRSF001247">
    <property type="entry name" value="Protein-arginine_deiminase"/>
    <property type="match status" value="1"/>
</dbReference>
<dbReference type="RefSeq" id="XP_060546242.1">
    <property type="nucleotide sequence ID" value="XM_060690259.1"/>
</dbReference>
<dbReference type="EC" id="3.5.3.15" evidence="4"/>
<comment type="function">
    <text evidence="4">Catalyzes the deimination of arginine residues of proteins.</text>
</comment>
<sequence length="686" mass="78004">MTDQRCVQLSTEKVTSTVHILGTELFLDILGAAPRAATCFEIWATHGLNIYKIEDHMTKSKVCCHDSTWPLDQTVKFSATMDAPSDQVDDKKIRVSYYECNDKIPIAKAILHITCIEMSLDADINRSGMVTRGGKQKDQWTWGPDGKGAILLVNCDRDNPKAKEEDNKDTKLTSKQDLQDMSRMILTTQGPNEVFANYQLTLHISKADCDKVGVFYAQDKKEQRYYKHVLGSEKISYHVKRNLGQVESIFYVEGLKFPDIDFSGLVTFHASLLEPAKKGVPETSIFTDTLVFRVAPWIMTPNTLQPVSVYICSVDYNKDFVEHIRKLATKAGCKCIICPKEKNRGDKWIQDEMEFGYIQAPHKTFPVVFDSPRDRGLKDFPFKEVLGPDFGYVKRELSSKELGSSLDGFGNLEVSPPVNVKFKEYPLGRILIGAALPRYSPMSKLVKDFLYGQVVQSPIELYSDWLYVGHVDEFLSFVPAPDQKGFRLLLASPRACFKLLEEKEKEGHGKAKMREGRKAKMPEGFKFQDQKERKLCSISEIIADGLFRQYNDKCQKYIDGNRKTLKEELGLTEEDIIEIPQLFYSSQEVPENSSSQMVRASAKAYFPDMVNMIVLGKHLGIPKPFGPIIDGQCCLEKEVRRLLEPLGLSCNFIDDYGTYYLLSGDVHCGTNVLRKPFSFKWWNMRP</sequence>
<dbReference type="InterPro" id="IPR038685">
    <property type="entry name" value="PAD_N_sf"/>
</dbReference>
<dbReference type="InterPro" id="IPR013733">
    <property type="entry name" value="Prot_Arg_deaminase_cen_dom"/>
</dbReference>
<keyword evidence="4" id="KW-0378">Hydrolase</keyword>
<dbReference type="Pfam" id="PF08527">
    <property type="entry name" value="PAD_M"/>
    <property type="match status" value="1"/>
</dbReference>
<dbReference type="SUPFAM" id="SSF49503">
    <property type="entry name" value="Cupredoxins"/>
    <property type="match status" value="1"/>
</dbReference>
<dbReference type="Pfam" id="PF08526">
    <property type="entry name" value="PAD_N"/>
    <property type="match status" value="1"/>
</dbReference>
<organism evidence="8 10">
    <name type="scientific">Pantherophis guttatus</name>
    <name type="common">Corn snake</name>
    <name type="synonym">Elaphe guttata</name>
    <dbReference type="NCBI Taxonomy" id="94885"/>
    <lineage>
        <taxon>Eukaryota</taxon>
        <taxon>Metazoa</taxon>
        <taxon>Chordata</taxon>
        <taxon>Craniata</taxon>
        <taxon>Vertebrata</taxon>
        <taxon>Euteleostomi</taxon>
        <taxon>Lepidosauria</taxon>
        <taxon>Squamata</taxon>
        <taxon>Bifurcata</taxon>
        <taxon>Unidentata</taxon>
        <taxon>Episquamata</taxon>
        <taxon>Toxicofera</taxon>
        <taxon>Serpentes</taxon>
        <taxon>Colubroidea</taxon>
        <taxon>Colubridae</taxon>
        <taxon>Colubrinae</taxon>
        <taxon>Pantherophis</taxon>
    </lineage>
</organism>
<dbReference type="InterPro" id="IPR036556">
    <property type="entry name" value="PAD_central_sf"/>
</dbReference>
<dbReference type="GeneID" id="117660265"/>
<evidence type="ECO:0000256" key="2">
    <source>
        <dbReference type="ARBA" id="ARBA00008166"/>
    </source>
</evidence>
<dbReference type="RefSeq" id="XP_060546243.1">
    <property type="nucleotide sequence ID" value="XM_060690260.1"/>
</dbReference>
<comment type="cofactor">
    <cofactor evidence="4">
        <name>Ca(2+)</name>
        <dbReference type="ChEBI" id="CHEBI:29108"/>
    </cofactor>
</comment>
<evidence type="ECO:0000256" key="3">
    <source>
        <dbReference type="ARBA" id="ARBA00022490"/>
    </source>
</evidence>
<evidence type="ECO:0000313" key="10">
    <source>
        <dbReference type="RefSeq" id="XP_060546243.1"/>
    </source>
</evidence>
<keyword evidence="8" id="KW-1185">Reference proteome</keyword>
<dbReference type="SUPFAM" id="SSF110083">
    <property type="entry name" value="Peptidylarginine deiminase Pad4, middle domain"/>
    <property type="match status" value="1"/>
</dbReference>
<dbReference type="InterPro" id="IPR008972">
    <property type="entry name" value="Cupredoxin"/>
</dbReference>
<feature type="domain" description="Protein-arginine deiminase (PAD) central" evidence="7">
    <location>
        <begin position="116"/>
        <end position="274"/>
    </location>
</feature>
<proteinExistence type="inferred from homology"/>
<evidence type="ECO:0000313" key="8">
    <source>
        <dbReference type="Proteomes" id="UP001652622"/>
    </source>
</evidence>
<dbReference type="PANTHER" id="PTHR10837:SF11">
    <property type="entry name" value="PROTEIN-ARGININE DEIMINASE TYPE-1"/>
    <property type="match status" value="1"/>
</dbReference>
<dbReference type="Gene3D" id="2.60.40.1700">
    <property type="entry name" value="Protein-arginine deiminase, central domain"/>
    <property type="match status" value="1"/>
</dbReference>
<name>A0ABM3ZD06_PANGU</name>
<gene>
    <name evidence="9 10" type="primary">LOC117660265</name>
</gene>
<feature type="domain" description="Protein-arginine deiminase (PAD) N-terminal" evidence="6">
    <location>
        <begin position="1"/>
        <end position="114"/>
    </location>
</feature>
<dbReference type="Pfam" id="PF03068">
    <property type="entry name" value="PAD"/>
    <property type="match status" value="1"/>
</dbReference>
<comment type="similarity">
    <text evidence="2 4">Belongs to the protein arginine deiminase family.</text>
</comment>
<dbReference type="Gene3D" id="2.60.40.1860">
    <property type="entry name" value="Protein-arginine deiminase, N-terminal domain"/>
    <property type="match status" value="1"/>
</dbReference>
<evidence type="ECO:0000313" key="9">
    <source>
        <dbReference type="RefSeq" id="XP_060546242.1"/>
    </source>
</evidence>
<dbReference type="Gene3D" id="3.75.10.10">
    <property type="entry name" value="L-arginine/glycine Amidinotransferase, Chain A"/>
    <property type="match status" value="1"/>
</dbReference>
<feature type="domain" description="Protein-arginine deiminase C-terminal" evidence="5">
    <location>
        <begin position="285"/>
        <end position="683"/>
    </location>
</feature>
<dbReference type="Proteomes" id="UP001652622">
    <property type="component" value="Unplaced"/>
</dbReference>